<dbReference type="AlphaFoldDB" id="A0A9Q1L2A6"/>
<dbReference type="PANTHER" id="PTHR10916:SF0">
    <property type="entry name" value="LARGE RIBOSOMAL SUBUNIT PROTEIN UL29C"/>
    <property type="match status" value="1"/>
</dbReference>
<dbReference type="CDD" id="cd00427">
    <property type="entry name" value="Ribosomal_L29_HIP"/>
    <property type="match status" value="1"/>
</dbReference>
<evidence type="ECO:0000256" key="5">
    <source>
        <dbReference type="ARBA" id="ARBA00042960"/>
    </source>
</evidence>
<reference evidence="7" key="1">
    <citation type="submission" date="2022-04" db="EMBL/GenBank/DDBJ databases">
        <title>Carnegiea gigantea Genome sequencing and assembly v2.</title>
        <authorList>
            <person name="Copetti D."/>
            <person name="Sanderson M.J."/>
            <person name="Burquez A."/>
            <person name="Wojciechowski M.F."/>
        </authorList>
    </citation>
    <scope>NUCLEOTIDE SEQUENCE</scope>
    <source>
        <strain evidence="7">SGP5-SGP5p</strain>
        <tissue evidence="7">Aerial part</tissue>
    </source>
</reference>
<dbReference type="InterPro" id="IPR001854">
    <property type="entry name" value="Ribosomal_uL29"/>
</dbReference>
<evidence type="ECO:0000313" key="8">
    <source>
        <dbReference type="Proteomes" id="UP001153076"/>
    </source>
</evidence>
<feature type="region of interest" description="Disordered" evidence="6">
    <location>
        <begin position="1"/>
        <end position="20"/>
    </location>
</feature>
<dbReference type="Pfam" id="PF00831">
    <property type="entry name" value="Ribosomal_L29"/>
    <property type="match status" value="1"/>
</dbReference>
<dbReference type="EMBL" id="JAKOGI010000001">
    <property type="protein sequence ID" value="KAJ8453198.1"/>
    <property type="molecule type" value="Genomic_DNA"/>
</dbReference>
<evidence type="ECO:0000256" key="2">
    <source>
        <dbReference type="ARBA" id="ARBA00022980"/>
    </source>
</evidence>
<dbReference type="InterPro" id="IPR036049">
    <property type="entry name" value="Ribosomal_uL29_sf"/>
</dbReference>
<organism evidence="7 8">
    <name type="scientific">Carnegiea gigantea</name>
    <dbReference type="NCBI Taxonomy" id="171969"/>
    <lineage>
        <taxon>Eukaryota</taxon>
        <taxon>Viridiplantae</taxon>
        <taxon>Streptophyta</taxon>
        <taxon>Embryophyta</taxon>
        <taxon>Tracheophyta</taxon>
        <taxon>Spermatophyta</taxon>
        <taxon>Magnoliopsida</taxon>
        <taxon>eudicotyledons</taxon>
        <taxon>Gunneridae</taxon>
        <taxon>Pentapetalae</taxon>
        <taxon>Caryophyllales</taxon>
        <taxon>Cactineae</taxon>
        <taxon>Cactaceae</taxon>
        <taxon>Cactoideae</taxon>
        <taxon>Echinocereeae</taxon>
        <taxon>Carnegiea</taxon>
    </lineage>
</organism>
<evidence type="ECO:0000256" key="3">
    <source>
        <dbReference type="ARBA" id="ARBA00023274"/>
    </source>
</evidence>
<dbReference type="NCBIfam" id="TIGR00012">
    <property type="entry name" value="L29"/>
    <property type="match status" value="1"/>
</dbReference>
<dbReference type="Gene3D" id="1.10.287.310">
    <property type="match status" value="1"/>
</dbReference>
<feature type="compositionally biased region" description="Low complexity" evidence="6">
    <location>
        <begin position="1"/>
        <end position="17"/>
    </location>
</feature>
<gene>
    <name evidence="7" type="ORF">Cgig2_008082</name>
</gene>
<comment type="similarity">
    <text evidence="1">Belongs to the universal ribosomal protein uL29 family.</text>
</comment>
<accession>A0A9Q1L2A6</accession>
<name>A0A9Q1L2A6_9CARY</name>
<dbReference type="PANTHER" id="PTHR10916">
    <property type="entry name" value="60S RIBOSOMAL PROTEIN L35/50S RIBOSOMAL PROTEIN L29"/>
    <property type="match status" value="1"/>
</dbReference>
<dbReference type="InterPro" id="IPR050063">
    <property type="entry name" value="Ribosomal_protein_uL29"/>
</dbReference>
<dbReference type="GO" id="GO:0006412">
    <property type="term" value="P:translation"/>
    <property type="evidence" value="ECO:0007669"/>
    <property type="project" value="InterPro"/>
</dbReference>
<protein>
    <recommendedName>
        <fullName evidence="4">Large ribosomal subunit protein uL29c</fullName>
    </recommendedName>
    <alternativeName>
        <fullName evidence="5">50S ribosomal protein L29, chloroplastic</fullName>
    </alternativeName>
</protein>
<evidence type="ECO:0000256" key="1">
    <source>
        <dbReference type="ARBA" id="ARBA00009254"/>
    </source>
</evidence>
<dbReference type="HAMAP" id="MF_00374">
    <property type="entry name" value="Ribosomal_uL29"/>
    <property type="match status" value="1"/>
</dbReference>
<keyword evidence="2" id="KW-0689">Ribosomal protein</keyword>
<comment type="caution">
    <text evidence="7">The sequence shown here is derived from an EMBL/GenBank/DDBJ whole genome shotgun (WGS) entry which is preliminary data.</text>
</comment>
<evidence type="ECO:0000256" key="4">
    <source>
        <dbReference type="ARBA" id="ARBA00040028"/>
    </source>
</evidence>
<dbReference type="OrthoDB" id="528635at2759"/>
<dbReference type="GO" id="GO:1990904">
    <property type="term" value="C:ribonucleoprotein complex"/>
    <property type="evidence" value="ECO:0007669"/>
    <property type="project" value="UniProtKB-KW"/>
</dbReference>
<dbReference type="GO" id="GO:0009507">
    <property type="term" value="C:chloroplast"/>
    <property type="evidence" value="ECO:0007669"/>
    <property type="project" value="TreeGrafter"/>
</dbReference>
<evidence type="ECO:0000313" key="7">
    <source>
        <dbReference type="EMBL" id="KAJ8453198.1"/>
    </source>
</evidence>
<evidence type="ECO:0000256" key="6">
    <source>
        <dbReference type="SAM" id="MobiDB-lite"/>
    </source>
</evidence>
<keyword evidence="8" id="KW-1185">Reference proteome</keyword>
<dbReference type="GO" id="GO:0003735">
    <property type="term" value="F:structural constituent of ribosome"/>
    <property type="evidence" value="ECO:0007669"/>
    <property type="project" value="InterPro"/>
</dbReference>
<proteinExistence type="inferred from homology"/>
<dbReference type="Proteomes" id="UP001153076">
    <property type="component" value="Unassembled WGS sequence"/>
</dbReference>
<sequence>MLANISLSSTPTPSGLLFKPKSSTLTSSSFHGVRIPSPNPNPVSFHWVRARPSSVVMMAKKEAELNEIRTKTNEELNDEVLRLKGELFVLRLQRSAREREDFKPSEFGSMRKRIARLLTVKREREIEQGIGKRLSRKLDREWKRNIVVKPPASLKKLQEEKAAKKD</sequence>
<dbReference type="GO" id="GO:0005840">
    <property type="term" value="C:ribosome"/>
    <property type="evidence" value="ECO:0007669"/>
    <property type="project" value="UniProtKB-KW"/>
</dbReference>
<keyword evidence="3" id="KW-0687">Ribonucleoprotein</keyword>
<dbReference type="SUPFAM" id="SSF46561">
    <property type="entry name" value="Ribosomal protein L29 (L29p)"/>
    <property type="match status" value="1"/>
</dbReference>